<keyword evidence="11" id="KW-1185">Reference proteome</keyword>
<feature type="domain" description="C2H2-type" evidence="9">
    <location>
        <begin position="532"/>
        <end position="561"/>
    </location>
</feature>
<dbReference type="FunFam" id="3.30.160.60:FF:000446">
    <property type="entry name" value="Zinc finger protein"/>
    <property type="match status" value="1"/>
</dbReference>
<dbReference type="SMART" id="SM00355">
    <property type="entry name" value="ZnF_C2H2"/>
    <property type="match status" value="7"/>
</dbReference>
<evidence type="ECO:0000256" key="7">
    <source>
        <dbReference type="PROSITE-ProRule" id="PRU00042"/>
    </source>
</evidence>
<accession>A0A194VSW1</accession>
<evidence type="ECO:0000256" key="3">
    <source>
        <dbReference type="ARBA" id="ARBA00022737"/>
    </source>
</evidence>
<dbReference type="Pfam" id="PF00096">
    <property type="entry name" value="zf-C2H2"/>
    <property type="match status" value="2"/>
</dbReference>
<dbReference type="PANTHER" id="PTHR23235">
    <property type="entry name" value="KRUEPPEL-LIKE TRANSCRIPTION FACTOR"/>
    <property type="match status" value="1"/>
</dbReference>
<reference evidence="10" key="1">
    <citation type="submission" date="2014-12" db="EMBL/GenBank/DDBJ databases">
        <title>Genome Sequence of Valsa Canker Pathogens Uncovers a Specific Adaption of Colonization on Woody Bark.</title>
        <authorList>
            <person name="Yin Z."/>
            <person name="Liu H."/>
            <person name="Gao X."/>
            <person name="Li Z."/>
            <person name="Song N."/>
            <person name="Ke X."/>
            <person name="Dai Q."/>
            <person name="Wu Y."/>
            <person name="Sun Y."/>
            <person name="Xu J.-R."/>
            <person name="Kang Z.K."/>
            <person name="Wang L."/>
            <person name="Huang L."/>
        </authorList>
    </citation>
    <scope>NUCLEOTIDE SEQUENCE [LARGE SCALE GENOMIC DNA]</scope>
    <source>
        <strain evidence="10">03-8</strain>
    </source>
</reference>
<organism evidence="10 11">
    <name type="scientific">Cytospora mali</name>
    <name type="common">Apple Valsa canker fungus</name>
    <name type="synonym">Valsa mali</name>
    <dbReference type="NCBI Taxonomy" id="578113"/>
    <lineage>
        <taxon>Eukaryota</taxon>
        <taxon>Fungi</taxon>
        <taxon>Dikarya</taxon>
        <taxon>Ascomycota</taxon>
        <taxon>Pezizomycotina</taxon>
        <taxon>Sordariomycetes</taxon>
        <taxon>Sordariomycetidae</taxon>
        <taxon>Diaporthales</taxon>
        <taxon>Cytosporaceae</taxon>
        <taxon>Cytospora</taxon>
    </lineage>
</organism>
<keyword evidence="4 7" id="KW-0863">Zinc-finger</keyword>
<evidence type="ECO:0000256" key="6">
    <source>
        <dbReference type="ARBA" id="ARBA00023242"/>
    </source>
</evidence>
<dbReference type="OrthoDB" id="3437960at2759"/>
<keyword evidence="5" id="KW-0862">Zinc</keyword>
<feature type="domain" description="C2H2-type" evidence="9">
    <location>
        <begin position="502"/>
        <end position="531"/>
    </location>
</feature>
<dbReference type="EMBL" id="CM003099">
    <property type="protein sequence ID" value="KUI66895.1"/>
    <property type="molecule type" value="Genomic_DNA"/>
</dbReference>
<dbReference type="PANTHER" id="PTHR23235:SF142">
    <property type="entry name" value="ZINC FINGER PROTEIN 384"/>
    <property type="match status" value="1"/>
</dbReference>
<feature type="domain" description="C2H2-type" evidence="9">
    <location>
        <begin position="562"/>
        <end position="589"/>
    </location>
</feature>
<dbReference type="PROSITE" id="PS00028">
    <property type="entry name" value="ZINC_FINGER_C2H2_1"/>
    <property type="match status" value="4"/>
</dbReference>
<feature type="domain" description="C2H2-type" evidence="9">
    <location>
        <begin position="590"/>
        <end position="612"/>
    </location>
</feature>
<evidence type="ECO:0000256" key="5">
    <source>
        <dbReference type="ARBA" id="ARBA00022833"/>
    </source>
</evidence>
<evidence type="ECO:0000313" key="10">
    <source>
        <dbReference type="EMBL" id="KUI66895.1"/>
    </source>
</evidence>
<dbReference type="SUPFAM" id="SSF57667">
    <property type="entry name" value="beta-beta-alpha zinc fingers"/>
    <property type="match status" value="2"/>
</dbReference>
<feature type="region of interest" description="Disordered" evidence="8">
    <location>
        <begin position="200"/>
        <end position="224"/>
    </location>
</feature>
<sequence>MDDLALHTGPFGNAAGHEDAAHDDGCLTGIGCQRLGLDPRYSRSGTFFDGLPFTAFPGLGGQNATSHPLLGVGDFLGREDDTVNLHSNLQPPKLTDADPTIPNPTPMLSEFTPSQPPDQEKCCVQAEDDVESLGESEVSCDSQCTGSQGPCSAGTCDEATACRDQNCTRPAVELDVAHSAFILQTMTSGRDLGVANGPQPQITSSMDPTTGPQAHTHDTNGAGDKGHDVFMNYFPLWMHDLAQHHVGQKADHDHDGCAFGVADLGPISHCHAPALPASSLQDGMEMFPDNVNGDGSHECGAAIYSADDLILHVQQHYQQQPPPFQQQQAFQQQQQYLEQFSDYTDLSHDFLMGNLADFPQVNGTMTSAGIQDCAVDDPNHSYSHGVYTEDLPPTSSPQRPKEFNKDAFRLSTPDIIKGVKGSAVCAEVIPTPGSTSVSEVDMQDCNRKSCLWHDPKDGLCGRIFQDEEELEKHVQTDHVDKMAKTSEMVQGVLREGFFCPWHGCNRKGDSKPFEQRSKIRRHMVSHTGHKPHVCDWPDCGHRFSAKQALSQHMLIHRDEKPLECHECGMLFRQKSALTMHIRTHTKAKPLKCNICGKSFSESSNLSKHRRTHDPVGRFSCTEDCRKRFHRLDQLRRHLMLTHKLTRRDAEERILPMRVHGSSHSSHSSATPSVMGDFASPVLAPSQIPNQAQDFGLGPPAMMAADPFSNGDSTQGYYQSHGANHQMLPQQPVLYDFNAPFLGS</sequence>
<evidence type="ECO:0000313" key="11">
    <source>
        <dbReference type="Proteomes" id="UP000078559"/>
    </source>
</evidence>
<evidence type="ECO:0000259" key="9">
    <source>
        <dbReference type="PROSITE" id="PS50157"/>
    </source>
</evidence>
<dbReference type="InterPro" id="IPR013087">
    <property type="entry name" value="Znf_C2H2_type"/>
</dbReference>
<keyword evidence="2" id="KW-0479">Metal-binding</keyword>
<evidence type="ECO:0000256" key="2">
    <source>
        <dbReference type="ARBA" id="ARBA00022723"/>
    </source>
</evidence>
<gene>
    <name evidence="10" type="ORF">VM1G_01773</name>
</gene>
<dbReference type="GO" id="GO:0000981">
    <property type="term" value="F:DNA-binding transcription factor activity, RNA polymerase II-specific"/>
    <property type="evidence" value="ECO:0007669"/>
    <property type="project" value="TreeGrafter"/>
</dbReference>
<dbReference type="GO" id="GO:0005634">
    <property type="term" value="C:nucleus"/>
    <property type="evidence" value="ECO:0007669"/>
    <property type="project" value="UniProtKB-SubCell"/>
</dbReference>
<proteinExistence type="predicted"/>
<dbReference type="SMR" id="A0A194VSW1"/>
<keyword evidence="6" id="KW-0539">Nucleus</keyword>
<dbReference type="Gene3D" id="3.30.160.60">
    <property type="entry name" value="Classic Zinc Finger"/>
    <property type="match status" value="4"/>
</dbReference>
<keyword evidence="3" id="KW-0677">Repeat</keyword>
<feature type="compositionally biased region" description="Polar residues" evidence="8">
    <location>
        <begin position="200"/>
        <end position="213"/>
    </location>
</feature>
<dbReference type="PROSITE" id="PS50157">
    <property type="entry name" value="ZINC_FINGER_C2H2_2"/>
    <property type="match status" value="5"/>
</dbReference>
<feature type="domain" description="C2H2-type" evidence="9">
    <location>
        <begin position="618"/>
        <end position="647"/>
    </location>
</feature>
<dbReference type="FunFam" id="3.30.160.60:FF:000040">
    <property type="entry name" value="RB associated KRAB zinc finger"/>
    <property type="match status" value="1"/>
</dbReference>
<dbReference type="FunFam" id="3.30.160.60:FF:002343">
    <property type="entry name" value="Zinc finger protein 33A"/>
    <property type="match status" value="1"/>
</dbReference>
<comment type="subcellular location">
    <subcellularLocation>
        <location evidence="1">Nucleus</location>
    </subcellularLocation>
</comment>
<evidence type="ECO:0000256" key="4">
    <source>
        <dbReference type="ARBA" id="ARBA00022771"/>
    </source>
</evidence>
<dbReference type="GO" id="GO:0008270">
    <property type="term" value="F:zinc ion binding"/>
    <property type="evidence" value="ECO:0007669"/>
    <property type="project" value="UniProtKB-KW"/>
</dbReference>
<dbReference type="Proteomes" id="UP000078559">
    <property type="component" value="Chromosome 2"/>
</dbReference>
<dbReference type="AlphaFoldDB" id="A0A194VSW1"/>
<dbReference type="GO" id="GO:0000978">
    <property type="term" value="F:RNA polymerase II cis-regulatory region sequence-specific DNA binding"/>
    <property type="evidence" value="ECO:0007669"/>
    <property type="project" value="TreeGrafter"/>
</dbReference>
<name>A0A194VSW1_CYTMA</name>
<evidence type="ECO:0000256" key="8">
    <source>
        <dbReference type="SAM" id="MobiDB-lite"/>
    </source>
</evidence>
<evidence type="ECO:0000256" key="1">
    <source>
        <dbReference type="ARBA" id="ARBA00004123"/>
    </source>
</evidence>
<dbReference type="InterPro" id="IPR036236">
    <property type="entry name" value="Znf_C2H2_sf"/>
</dbReference>
<protein>
    <submittedName>
        <fullName evidence="10">Zinc-responsive transcriptional regulator ZAP1</fullName>
    </submittedName>
</protein>